<dbReference type="InterPro" id="IPR004027">
    <property type="entry name" value="SEC_C_motif"/>
</dbReference>
<protein>
    <submittedName>
        <fullName evidence="1">SEC-C domain-containing protein</fullName>
    </submittedName>
</protein>
<keyword evidence="2" id="KW-1185">Reference proteome</keyword>
<dbReference type="NCBIfam" id="NF004088">
    <property type="entry name" value="PRK05590.1"/>
    <property type="match status" value="1"/>
</dbReference>
<dbReference type="Proteomes" id="UP000664545">
    <property type="component" value="Unassembled WGS sequence"/>
</dbReference>
<evidence type="ECO:0000313" key="1">
    <source>
        <dbReference type="EMBL" id="MBN7772009.1"/>
    </source>
</evidence>
<organism evidence="1 2">
    <name type="scientific">Clostridium aminobutyricum</name>
    <dbReference type="NCBI Taxonomy" id="33953"/>
    <lineage>
        <taxon>Bacteria</taxon>
        <taxon>Bacillati</taxon>
        <taxon>Bacillota</taxon>
        <taxon>Clostridia</taxon>
        <taxon>Eubacteriales</taxon>
        <taxon>Clostridiaceae</taxon>
        <taxon>Clostridium</taxon>
    </lineage>
</organism>
<dbReference type="PANTHER" id="PTHR33747">
    <property type="entry name" value="UPF0225 PROTEIN SCO1677"/>
    <property type="match status" value="1"/>
</dbReference>
<dbReference type="EMBL" id="JAFJZZ010000001">
    <property type="protein sequence ID" value="MBN7772009.1"/>
    <property type="molecule type" value="Genomic_DNA"/>
</dbReference>
<dbReference type="SUPFAM" id="SSF103642">
    <property type="entry name" value="Sec-C motif"/>
    <property type="match status" value="1"/>
</dbReference>
<proteinExistence type="predicted"/>
<name>A0A939D605_CLOAM</name>
<dbReference type="AlphaFoldDB" id="A0A939D605"/>
<reference evidence="1" key="1">
    <citation type="submission" date="2021-02" db="EMBL/GenBank/DDBJ databases">
        <title>Abyssanaerobacter marinus gen.nov., sp., nov, anaerobic bacterium isolated from the Onnuri vent field of Indian Ocean and suggestion of Mogibacteriaceae fam. nov., and proposal of reclassification of ambiguous this family's genus member.</title>
        <authorList>
            <person name="Kim Y.J."/>
            <person name="Yang J.-A."/>
        </authorList>
    </citation>
    <scope>NUCLEOTIDE SEQUENCE</scope>
    <source>
        <strain evidence="1">DSM 2634</strain>
    </source>
</reference>
<dbReference type="PANTHER" id="PTHR33747:SF1">
    <property type="entry name" value="ADENYLATE CYCLASE-ASSOCIATED CAP C-TERMINAL DOMAIN-CONTAINING PROTEIN"/>
    <property type="match status" value="1"/>
</dbReference>
<accession>A0A939D605</accession>
<comment type="caution">
    <text evidence="1">The sequence shown here is derived from an EMBL/GenBank/DDBJ whole genome shotgun (WGS) entry which is preliminary data.</text>
</comment>
<sequence>MNDMNLYEQWQDLINNQTDESFPDFWEKYSSTESKIYTDILEHHTQQVSGTFQELVDKYQADPIIFMGFLDGINTSLKEEQKIEALDETAVLKLDIDFEKLFYNMLVAEADYLYTIPAWDKVLSAEAREEIVKEFKKSKTVVKEKEPGRNDPCPCGSGKKYKKCCGTNQ</sequence>
<dbReference type="Pfam" id="PF02810">
    <property type="entry name" value="SEC-C"/>
    <property type="match status" value="1"/>
</dbReference>
<dbReference type="Gene3D" id="3.10.450.50">
    <property type="match status" value="1"/>
</dbReference>
<gene>
    <name evidence="1" type="ORF">JYB65_01350</name>
</gene>
<evidence type="ECO:0000313" key="2">
    <source>
        <dbReference type="Proteomes" id="UP000664545"/>
    </source>
</evidence>